<reference evidence="2 3" key="1">
    <citation type="submission" date="2016-10" db="EMBL/GenBank/DDBJ databases">
        <authorList>
            <person name="de Groot N.N."/>
        </authorList>
    </citation>
    <scope>NUCLEOTIDE SEQUENCE [LARGE SCALE GENOMIC DNA]</scope>
    <source>
        <strain evidence="2 3">CGMCC 1.10238</strain>
    </source>
</reference>
<evidence type="ECO:0000313" key="3">
    <source>
        <dbReference type="Proteomes" id="UP000198809"/>
    </source>
</evidence>
<dbReference type="AlphaFoldDB" id="A0A1H8THX0"/>
<proteinExistence type="predicted"/>
<dbReference type="EMBL" id="CP076607">
    <property type="protein sequence ID" value="QWU16211.1"/>
    <property type="molecule type" value="Genomic_DNA"/>
</dbReference>
<evidence type="ECO:0000313" key="2">
    <source>
        <dbReference type="EMBL" id="SEO90386.1"/>
    </source>
</evidence>
<gene>
    <name evidence="1" type="ORF">KP014_02765</name>
    <name evidence="2" type="ORF">SAMN04487895_11452</name>
</gene>
<keyword evidence="4" id="KW-1185">Reference proteome</keyword>
<evidence type="ECO:0000313" key="1">
    <source>
        <dbReference type="EMBL" id="QWU16211.1"/>
    </source>
</evidence>
<keyword evidence="1" id="KW-0238">DNA-binding</keyword>
<dbReference type="OrthoDB" id="2512975at2"/>
<name>A0A1H8THX0_9BACL</name>
<reference evidence="1 4" key="2">
    <citation type="submission" date="2021-06" db="EMBL/GenBank/DDBJ databases">
        <title>Whole genome sequence of Paenibacillus sophorae DSM23020 for comparative genomics.</title>
        <authorList>
            <person name="Kim M.-J."/>
            <person name="Lee G."/>
            <person name="Shin J.-H."/>
        </authorList>
    </citation>
    <scope>NUCLEOTIDE SEQUENCE [LARGE SCALE GENOMIC DNA]</scope>
    <source>
        <strain evidence="1 4">DSM 23020</strain>
    </source>
</reference>
<dbReference type="GO" id="GO:0003677">
    <property type="term" value="F:DNA binding"/>
    <property type="evidence" value="ECO:0007669"/>
    <property type="project" value="UniProtKB-KW"/>
</dbReference>
<dbReference type="Proteomes" id="UP000683429">
    <property type="component" value="Chromosome"/>
</dbReference>
<dbReference type="EMBL" id="FODH01000014">
    <property type="protein sequence ID" value="SEO90386.1"/>
    <property type="molecule type" value="Genomic_DNA"/>
</dbReference>
<protein>
    <submittedName>
        <fullName evidence="1">DNA-binding protein</fullName>
    </submittedName>
</protein>
<organism evidence="2 3">
    <name type="scientific">Paenibacillus sophorae</name>
    <dbReference type="NCBI Taxonomy" id="1333845"/>
    <lineage>
        <taxon>Bacteria</taxon>
        <taxon>Bacillati</taxon>
        <taxon>Bacillota</taxon>
        <taxon>Bacilli</taxon>
        <taxon>Bacillales</taxon>
        <taxon>Paenibacillaceae</taxon>
        <taxon>Paenibacillus</taxon>
    </lineage>
</organism>
<dbReference type="Proteomes" id="UP000198809">
    <property type="component" value="Unassembled WGS sequence"/>
</dbReference>
<accession>A0A1H8THX0</accession>
<sequence length="275" mass="31999">MRPSILKSLKPDIIVEMLEIAFLFENWDKLLNTSDILYSYAQCIYEERQFFKAKRLPVPHVNMARPLVYYYGFSHLMRGIACQKQGQYNRAREYIDKYAELGWMEDLGEEGMQIVEEFRFLARANGYALDILSGKTERLAEYVVFLKNNPEELLPGLDTILQAALRHGLSVDDLLDTFAEQAAEFGEYEDAGNVSHYYSYCHHLALYHKQAGRQDKALKYAMQALILAHQSGNDRNFKKCMALFESLREGADEEQIRQYEERLRGCLLEVHQQLV</sequence>
<evidence type="ECO:0000313" key="4">
    <source>
        <dbReference type="Proteomes" id="UP000683429"/>
    </source>
</evidence>
<dbReference type="RefSeq" id="WP_036601501.1">
    <property type="nucleotide sequence ID" value="NZ_CP076607.1"/>
</dbReference>
<dbReference type="STRING" id="1333845.SAMN04487895_11452"/>